<dbReference type="Proteomes" id="UP000295525">
    <property type="component" value="Unassembled WGS sequence"/>
</dbReference>
<dbReference type="InterPro" id="IPR021332">
    <property type="entry name" value="DUF2944"/>
</dbReference>
<dbReference type="RefSeq" id="WP_132585523.1">
    <property type="nucleotide sequence ID" value="NZ_SMAJ01000021.1"/>
</dbReference>
<keyword evidence="2" id="KW-1185">Reference proteome</keyword>
<dbReference type="Pfam" id="PF11161">
    <property type="entry name" value="DUF2944"/>
    <property type="match status" value="1"/>
</dbReference>
<gene>
    <name evidence="1" type="ORF">EDC26_12137</name>
</gene>
<organism evidence="1 2">
    <name type="scientific">Paralcaligenes ureilyticus</name>
    <dbReference type="NCBI Taxonomy" id="627131"/>
    <lineage>
        <taxon>Bacteria</taxon>
        <taxon>Pseudomonadati</taxon>
        <taxon>Pseudomonadota</taxon>
        <taxon>Betaproteobacteria</taxon>
        <taxon>Burkholderiales</taxon>
        <taxon>Alcaligenaceae</taxon>
        <taxon>Paralcaligenes</taxon>
    </lineage>
</organism>
<dbReference type="AlphaFoldDB" id="A0A4R3LQR1"/>
<comment type="caution">
    <text evidence="1">The sequence shown here is derived from an EMBL/GenBank/DDBJ whole genome shotgun (WGS) entry which is preliminary data.</text>
</comment>
<sequence length="229" mass="24728">MDVNVIAAISRWPNVPDVFGWLSLTERGEWRLHPRGDALSTAVGESIANPQILQFIGRNYTGDEEGRWYFQNGPQKVFVRLDAAPYILRTTNETLGLRTHNGLDVSDVRGWWLDDDGRLYAQTEHGPGLIAGRDLAAVLAGLYTVEGERLMDALEGEPDGGLGDIELPRREPIRVAGWVAAVSGRVTPTSGAATSGQMSPAGGAATLLNFCTAAAIPEILGFVRYPKGD</sequence>
<protein>
    <submittedName>
        <fullName evidence="1">DUF2946 family protein</fullName>
    </submittedName>
</protein>
<evidence type="ECO:0000313" key="2">
    <source>
        <dbReference type="Proteomes" id="UP000295525"/>
    </source>
</evidence>
<proteinExistence type="predicted"/>
<dbReference type="OrthoDB" id="7057642at2"/>
<name>A0A4R3LQR1_9BURK</name>
<dbReference type="EMBL" id="SMAJ01000021">
    <property type="protein sequence ID" value="TCT01949.1"/>
    <property type="molecule type" value="Genomic_DNA"/>
</dbReference>
<evidence type="ECO:0000313" key="1">
    <source>
        <dbReference type="EMBL" id="TCT01949.1"/>
    </source>
</evidence>
<accession>A0A4R3LQR1</accession>
<reference evidence="1 2" key="1">
    <citation type="submission" date="2019-03" db="EMBL/GenBank/DDBJ databases">
        <title>Genomic Encyclopedia of Type Strains, Phase IV (KMG-IV): sequencing the most valuable type-strain genomes for metagenomic binning, comparative biology and taxonomic classification.</title>
        <authorList>
            <person name="Goeker M."/>
        </authorList>
    </citation>
    <scope>NUCLEOTIDE SEQUENCE [LARGE SCALE GENOMIC DNA]</scope>
    <source>
        <strain evidence="1 2">DSM 24591</strain>
    </source>
</reference>